<evidence type="ECO:0000256" key="3">
    <source>
        <dbReference type="ARBA" id="ARBA00005962"/>
    </source>
</evidence>
<reference evidence="10" key="1">
    <citation type="submission" date="2022-10" db="EMBL/GenBank/DDBJ databases">
        <authorList>
            <person name="Chen Y."/>
            <person name="Dougan E. K."/>
            <person name="Chan C."/>
            <person name="Rhodes N."/>
            <person name="Thang M."/>
        </authorList>
    </citation>
    <scope>NUCLEOTIDE SEQUENCE</scope>
</reference>
<keyword evidence="12" id="KW-1185">Reference proteome</keyword>
<gene>
    <name evidence="10" type="ORF">C1SCF055_LOCUS19933</name>
</gene>
<evidence type="ECO:0000256" key="2">
    <source>
        <dbReference type="ARBA" id="ARBA00002968"/>
    </source>
</evidence>
<evidence type="ECO:0000256" key="4">
    <source>
        <dbReference type="ARBA" id="ARBA00012570"/>
    </source>
</evidence>
<reference evidence="11" key="2">
    <citation type="submission" date="2024-04" db="EMBL/GenBank/DDBJ databases">
        <authorList>
            <person name="Chen Y."/>
            <person name="Shah S."/>
            <person name="Dougan E. K."/>
            <person name="Thang M."/>
            <person name="Chan C."/>
        </authorList>
    </citation>
    <scope>NUCLEOTIDE SEQUENCE [LARGE SCALE GENOMIC DNA]</scope>
</reference>
<dbReference type="InterPro" id="IPR013022">
    <property type="entry name" value="Xyl_isomerase-like_TIM-brl"/>
</dbReference>
<comment type="similarity">
    <text evidence="3 7">Belongs to the hyi family.</text>
</comment>
<accession>A0A9P1CK52</accession>
<feature type="active site" description="Proton donor/acceptor" evidence="8">
    <location>
        <position position="242"/>
    </location>
</feature>
<dbReference type="EMBL" id="CAMXCT030001797">
    <property type="protein sequence ID" value="CAL4780471.1"/>
    <property type="molecule type" value="Genomic_DNA"/>
</dbReference>
<evidence type="ECO:0000313" key="11">
    <source>
        <dbReference type="EMBL" id="CAL1146534.1"/>
    </source>
</evidence>
<dbReference type="InterPro" id="IPR026040">
    <property type="entry name" value="HyI-like"/>
</dbReference>
<dbReference type="Pfam" id="PF01261">
    <property type="entry name" value="AP_endonuc_2"/>
    <property type="match status" value="1"/>
</dbReference>
<protein>
    <recommendedName>
        <fullName evidence="5 7">Putative hydroxypyruvate isomerase</fullName>
        <ecNumber evidence="4 7">5.3.1.22</ecNumber>
    </recommendedName>
</protein>
<evidence type="ECO:0000256" key="5">
    <source>
        <dbReference type="ARBA" id="ARBA00017985"/>
    </source>
</evidence>
<dbReference type="SUPFAM" id="SSF51658">
    <property type="entry name" value="Xylose isomerase-like"/>
    <property type="match status" value="1"/>
</dbReference>
<evidence type="ECO:0000313" key="10">
    <source>
        <dbReference type="EMBL" id="CAI3993159.1"/>
    </source>
</evidence>
<comment type="caution">
    <text evidence="10">The sequence shown here is derived from an EMBL/GenBank/DDBJ whole genome shotgun (WGS) entry which is preliminary data.</text>
</comment>
<dbReference type="Proteomes" id="UP001152797">
    <property type="component" value="Unassembled WGS sequence"/>
</dbReference>
<dbReference type="OrthoDB" id="4214675at2759"/>
<feature type="active site" description="Proton donor/acceptor" evidence="8">
    <location>
        <position position="141"/>
    </location>
</feature>
<comment type="function">
    <text evidence="2 7">Catalyzes the reversible isomerization between hydroxypyruvate and 2-hydroxy-3-oxopropanoate (also termed tartronate semialdehyde).</text>
</comment>
<dbReference type="EC" id="5.3.1.22" evidence="4 7"/>
<dbReference type="InterPro" id="IPR036237">
    <property type="entry name" value="Xyl_isomerase-like_sf"/>
</dbReference>
<organism evidence="10">
    <name type="scientific">Cladocopium goreaui</name>
    <dbReference type="NCBI Taxonomy" id="2562237"/>
    <lineage>
        <taxon>Eukaryota</taxon>
        <taxon>Sar</taxon>
        <taxon>Alveolata</taxon>
        <taxon>Dinophyceae</taxon>
        <taxon>Suessiales</taxon>
        <taxon>Symbiodiniaceae</taxon>
        <taxon>Cladocopium</taxon>
    </lineage>
</organism>
<dbReference type="EMBL" id="CAMXCT020001797">
    <property type="protein sequence ID" value="CAL1146534.1"/>
    <property type="molecule type" value="Genomic_DNA"/>
</dbReference>
<dbReference type="GO" id="GO:0008903">
    <property type="term" value="F:hydroxypyruvate isomerase activity"/>
    <property type="evidence" value="ECO:0007669"/>
    <property type="project" value="UniProtKB-EC"/>
</dbReference>
<dbReference type="PIRSF" id="PIRSF006241">
    <property type="entry name" value="HyI"/>
    <property type="match status" value="1"/>
</dbReference>
<evidence type="ECO:0000256" key="1">
    <source>
        <dbReference type="ARBA" id="ARBA00000476"/>
    </source>
</evidence>
<evidence type="ECO:0000256" key="7">
    <source>
        <dbReference type="PIRNR" id="PIRNR006241"/>
    </source>
</evidence>
<dbReference type="Gene3D" id="3.20.20.150">
    <property type="entry name" value="Divalent-metal-dependent TIM barrel enzymes"/>
    <property type="match status" value="1"/>
</dbReference>
<evidence type="ECO:0000259" key="9">
    <source>
        <dbReference type="Pfam" id="PF01261"/>
    </source>
</evidence>
<evidence type="ECO:0000256" key="6">
    <source>
        <dbReference type="ARBA" id="ARBA00023235"/>
    </source>
</evidence>
<evidence type="ECO:0000313" key="12">
    <source>
        <dbReference type="Proteomes" id="UP001152797"/>
    </source>
</evidence>
<keyword evidence="6 7" id="KW-0413">Isomerase</keyword>
<evidence type="ECO:0000256" key="8">
    <source>
        <dbReference type="PIRSR" id="PIRSR006241-50"/>
    </source>
</evidence>
<sequence>MVRYPGFSANLAMLFQDVPLLERFARARSAGFGAVEISSNELFEHCPKEVASHLKGEGLDCVLFNLPAGDWRGGERGLAALPKRQEEFLRSLQQGADYAERLGCSRVHCLAGLLGSSEIYRSNLQKAGEVLGPMGVEVLIEPINQRSMPDYHLKSFGQAERLLAEVSRPNAPVKLLFDFFHCQILHGDLTMNLRKYADIIGHVQVAGVPDRGEPDARQEVNFRHLFQVLRDELGYKGHIGCEYQPRGKTEDGLKWLDELVE</sequence>
<dbReference type="FunFam" id="3.20.20.150:FF:000007">
    <property type="entry name" value="Hydroxypyruvate isomerase"/>
    <property type="match status" value="1"/>
</dbReference>
<feature type="domain" description="Xylose isomerase-like TIM barrel" evidence="9">
    <location>
        <begin position="24"/>
        <end position="258"/>
    </location>
</feature>
<dbReference type="PANTHER" id="PTHR43489">
    <property type="entry name" value="ISOMERASE"/>
    <property type="match status" value="1"/>
</dbReference>
<dbReference type="InterPro" id="IPR050417">
    <property type="entry name" value="Sugar_Epim/Isomerase"/>
</dbReference>
<comment type="catalytic activity">
    <reaction evidence="1 7">
        <text>3-hydroxypyruvate = 2-hydroxy-3-oxopropanoate</text>
        <dbReference type="Rhea" id="RHEA:11952"/>
        <dbReference type="ChEBI" id="CHEBI:17180"/>
        <dbReference type="ChEBI" id="CHEBI:57978"/>
        <dbReference type="EC" id="5.3.1.22"/>
    </reaction>
</comment>
<dbReference type="PANTHER" id="PTHR43489:SF6">
    <property type="entry name" value="HYDROXYPYRUVATE ISOMERASE-RELATED"/>
    <property type="match status" value="1"/>
</dbReference>
<proteinExistence type="inferred from homology"/>
<dbReference type="EMBL" id="CAMXCT010001797">
    <property type="protein sequence ID" value="CAI3993159.1"/>
    <property type="molecule type" value="Genomic_DNA"/>
</dbReference>
<name>A0A9P1CK52_9DINO</name>
<dbReference type="GO" id="GO:0046487">
    <property type="term" value="P:glyoxylate metabolic process"/>
    <property type="evidence" value="ECO:0007669"/>
    <property type="project" value="TreeGrafter"/>
</dbReference>
<dbReference type="AlphaFoldDB" id="A0A9P1CK52"/>